<dbReference type="AlphaFoldDB" id="A0A1H5CCY9"/>
<feature type="domain" description="DUF1990" evidence="1">
    <location>
        <begin position="9"/>
        <end position="161"/>
    </location>
</feature>
<dbReference type="RefSeq" id="WP_070023118.1">
    <property type="nucleotide sequence ID" value="NZ_FNTD01000004.1"/>
</dbReference>
<dbReference type="EMBL" id="FNTD01000004">
    <property type="protein sequence ID" value="SED64506.1"/>
    <property type="molecule type" value="Genomic_DNA"/>
</dbReference>
<accession>A0A1H5CCY9</accession>
<dbReference type="InterPro" id="IPR018960">
    <property type="entry name" value="DUF1990"/>
</dbReference>
<gene>
    <name evidence="2" type="ORF">SAMN04490357_5384</name>
</gene>
<dbReference type="PANTHER" id="PTHR34202">
    <property type="entry name" value="UPF0548 PROTEIN"/>
    <property type="match status" value="1"/>
</dbReference>
<dbReference type="GeneID" id="95514462"/>
<dbReference type="PANTHER" id="PTHR34202:SF1">
    <property type="entry name" value="UPF0548 PROTEIN"/>
    <property type="match status" value="1"/>
</dbReference>
<evidence type="ECO:0000259" key="1">
    <source>
        <dbReference type="Pfam" id="PF09348"/>
    </source>
</evidence>
<dbReference type="Proteomes" id="UP000182375">
    <property type="component" value="Unassembled WGS sequence"/>
</dbReference>
<organism evidence="2 3">
    <name type="scientific">Streptomyces misionensis</name>
    <dbReference type="NCBI Taxonomy" id="67331"/>
    <lineage>
        <taxon>Bacteria</taxon>
        <taxon>Bacillati</taxon>
        <taxon>Actinomycetota</taxon>
        <taxon>Actinomycetes</taxon>
        <taxon>Kitasatosporales</taxon>
        <taxon>Streptomycetaceae</taxon>
        <taxon>Streptomyces</taxon>
    </lineage>
</organism>
<evidence type="ECO:0000313" key="3">
    <source>
        <dbReference type="Proteomes" id="UP000182375"/>
    </source>
</evidence>
<reference evidence="2 3" key="1">
    <citation type="submission" date="2016-10" db="EMBL/GenBank/DDBJ databases">
        <authorList>
            <person name="de Groot N.N."/>
        </authorList>
    </citation>
    <scope>NUCLEOTIDE SEQUENCE [LARGE SCALE GENOMIC DNA]</scope>
    <source>
        <strain evidence="2 3">DSM 40306</strain>
    </source>
</reference>
<proteinExistence type="predicted"/>
<dbReference type="InterPro" id="IPR014457">
    <property type="entry name" value="UCP010260"/>
</dbReference>
<dbReference type="PIRSF" id="PIRSF010260">
    <property type="entry name" value="UCP010260"/>
    <property type="match status" value="1"/>
</dbReference>
<dbReference type="Pfam" id="PF09348">
    <property type="entry name" value="DUF1990"/>
    <property type="match status" value="1"/>
</dbReference>
<sequence length="173" mass="18605">MSSAPFTHEPVGATRDDLTFCPPGYRPLLVRARLGEGRRVFDRAAEAVLTWEMHRAIGVGITAAADRAAPGVDVTVSLAGLVRAPCRIIWTTEEPRRAGWAYGTLAGHPECGEEAFVVDRTGDGTVWLTVAAFSKPASWYARAGGPATRGLQHAYARRCGAALRRLCEGLTEE</sequence>
<name>A0A1H5CCY9_9ACTN</name>
<evidence type="ECO:0000313" key="2">
    <source>
        <dbReference type="EMBL" id="SED64506.1"/>
    </source>
</evidence>
<dbReference type="STRING" id="67331.SAMN04490357_5384"/>
<protein>
    <submittedName>
        <fullName evidence="2">Uncharacterized protein, UPF0548 family</fullName>
    </submittedName>
</protein>